<dbReference type="RefSeq" id="WP_216322739.1">
    <property type="nucleotide sequence ID" value="NZ_JAHKRT010000003.1"/>
</dbReference>
<name>A0ABS6BIW3_9SPHN</name>
<gene>
    <name evidence="2" type="ORF">KOF26_07745</name>
</gene>
<keyword evidence="1" id="KW-1133">Transmembrane helix</keyword>
<comment type="caution">
    <text evidence="2">The sequence shown here is derived from an EMBL/GenBank/DDBJ whole genome shotgun (WGS) entry which is preliminary data.</text>
</comment>
<evidence type="ECO:0000313" key="3">
    <source>
        <dbReference type="Proteomes" id="UP000776276"/>
    </source>
</evidence>
<evidence type="ECO:0000313" key="2">
    <source>
        <dbReference type="EMBL" id="MBU3077756.1"/>
    </source>
</evidence>
<feature type="transmembrane region" description="Helical" evidence="1">
    <location>
        <begin position="107"/>
        <end position="133"/>
    </location>
</feature>
<keyword evidence="3" id="KW-1185">Reference proteome</keyword>
<keyword evidence="1" id="KW-0472">Membrane</keyword>
<dbReference type="Proteomes" id="UP000776276">
    <property type="component" value="Unassembled WGS sequence"/>
</dbReference>
<feature type="transmembrane region" description="Helical" evidence="1">
    <location>
        <begin position="78"/>
        <end position="101"/>
    </location>
</feature>
<dbReference type="Pfam" id="PF11026">
    <property type="entry name" value="DUF2721"/>
    <property type="match status" value="1"/>
</dbReference>
<accession>A0ABS6BIW3</accession>
<feature type="transmembrane region" description="Helical" evidence="1">
    <location>
        <begin position="15"/>
        <end position="36"/>
    </location>
</feature>
<keyword evidence="1" id="KW-0812">Transmembrane</keyword>
<evidence type="ECO:0000256" key="1">
    <source>
        <dbReference type="SAM" id="Phobius"/>
    </source>
</evidence>
<dbReference type="InterPro" id="IPR021279">
    <property type="entry name" value="DUF2721"/>
</dbReference>
<organism evidence="2 3">
    <name type="scientific">Sphingomonas quercus</name>
    <dbReference type="NCBI Taxonomy" id="2842451"/>
    <lineage>
        <taxon>Bacteria</taxon>
        <taxon>Pseudomonadati</taxon>
        <taxon>Pseudomonadota</taxon>
        <taxon>Alphaproteobacteria</taxon>
        <taxon>Sphingomonadales</taxon>
        <taxon>Sphingomonadaceae</taxon>
        <taxon>Sphingomonas</taxon>
    </lineage>
</organism>
<sequence>MLQAAPDPANIAHTIQLAVAPLFMLAGIGSFLNVLAGRLVRSVDRARAIEEVFSNLAGEERGRAVWELKVIDRRMKMANWSVICCTASGAMLGLTVAALFVAQVAGAGFGTVLALCFVLSMLLFVAGLILFLFEVRLAIHMTEIRTEQLERQGAANRWLLGRRQ</sequence>
<reference evidence="2 3" key="1">
    <citation type="submission" date="2021-06" db="EMBL/GenBank/DDBJ databases">
        <title>Sphingomonas sp. XMGL2, whole genome shotgun sequencing project.</title>
        <authorList>
            <person name="Zhao G."/>
            <person name="Shen L."/>
        </authorList>
    </citation>
    <scope>NUCLEOTIDE SEQUENCE [LARGE SCALE GENOMIC DNA]</scope>
    <source>
        <strain evidence="2 3">XMGL2</strain>
    </source>
</reference>
<proteinExistence type="predicted"/>
<protein>
    <submittedName>
        <fullName evidence="2">DUF2721 domain-containing protein</fullName>
    </submittedName>
</protein>
<dbReference type="EMBL" id="JAHKRT010000003">
    <property type="protein sequence ID" value="MBU3077756.1"/>
    <property type="molecule type" value="Genomic_DNA"/>
</dbReference>